<keyword evidence="3" id="KW-0804">Transcription</keyword>
<evidence type="ECO:0000259" key="4">
    <source>
        <dbReference type="PROSITE" id="PS01124"/>
    </source>
</evidence>
<comment type="caution">
    <text evidence="5">The sequence shown here is derived from an EMBL/GenBank/DDBJ whole genome shotgun (WGS) entry which is preliminary data.</text>
</comment>
<dbReference type="EMBL" id="JAOQJZ010000001">
    <property type="protein sequence ID" value="MCU6704511.1"/>
    <property type="molecule type" value="Genomic_DNA"/>
</dbReference>
<name>A0AAE3IGA9_9FIRM</name>
<dbReference type="SUPFAM" id="SSF51215">
    <property type="entry name" value="Regulatory protein AraC"/>
    <property type="match status" value="1"/>
</dbReference>
<dbReference type="PRINTS" id="PR00032">
    <property type="entry name" value="HTHARAC"/>
</dbReference>
<dbReference type="InterPro" id="IPR003313">
    <property type="entry name" value="AraC-bd"/>
</dbReference>
<dbReference type="Pfam" id="PF02311">
    <property type="entry name" value="AraC_binding"/>
    <property type="match status" value="1"/>
</dbReference>
<dbReference type="PANTHER" id="PTHR43280">
    <property type="entry name" value="ARAC-FAMILY TRANSCRIPTIONAL REGULATOR"/>
    <property type="match status" value="1"/>
</dbReference>
<dbReference type="RefSeq" id="WP_267300234.1">
    <property type="nucleotide sequence ID" value="NZ_JAOQJZ010000001.1"/>
</dbReference>
<dbReference type="Gene3D" id="2.60.120.280">
    <property type="entry name" value="Regulatory protein AraC"/>
    <property type="match status" value="1"/>
</dbReference>
<proteinExistence type="predicted"/>
<evidence type="ECO:0000256" key="3">
    <source>
        <dbReference type="ARBA" id="ARBA00023163"/>
    </source>
</evidence>
<dbReference type="PROSITE" id="PS00041">
    <property type="entry name" value="HTH_ARAC_FAMILY_1"/>
    <property type="match status" value="1"/>
</dbReference>
<dbReference type="Proteomes" id="UP001208131">
    <property type="component" value="Unassembled WGS sequence"/>
</dbReference>
<dbReference type="InterPro" id="IPR018060">
    <property type="entry name" value="HTH_AraC"/>
</dbReference>
<dbReference type="PANTHER" id="PTHR43280:SF28">
    <property type="entry name" value="HTH-TYPE TRANSCRIPTIONAL ACTIVATOR RHAS"/>
    <property type="match status" value="1"/>
</dbReference>
<dbReference type="AlphaFoldDB" id="A0AAE3IGA9"/>
<dbReference type="SUPFAM" id="SSF46689">
    <property type="entry name" value="Homeodomain-like"/>
    <property type="match status" value="2"/>
</dbReference>
<evidence type="ECO:0000313" key="6">
    <source>
        <dbReference type="Proteomes" id="UP001208131"/>
    </source>
</evidence>
<reference evidence="5 6" key="1">
    <citation type="journal article" date="2021" name="ISME Commun">
        <title>Automated analysis of genomic sequences facilitates high-throughput and comprehensive description of bacteria.</title>
        <authorList>
            <person name="Hitch T.C.A."/>
        </authorList>
    </citation>
    <scope>NUCLEOTIDE SEQUENCE [LARGE SCALE GENOMIC DNA]</scope>
    <source>
        <strain evidence="5 6">Sanger_31</strain>
    </source>
</reference>
<feature type="domain" description="HTH araC/xylS-type" evidence="4">
    <location>
        <begin position="172"/>
        <end position="270"/>
    </location>
</feature>
<accession>A0AAE3IGA9</accession>
<dbReference type="PROSITE" id="PS01124">
    <property type="entry name" value="HTH_ARAC_FAMILY_2"/>
    <property type="match status" value="1"/>
</dbReference>
<organism evidence="5 6">
    <name type="scientific">Hominimerdicola aceti</name>
    <dbReference type="NCBI Taxonomy" id="2981726"/>
    <lineage>
        <taxon>Bacteria</taxon>
        <taxon>Bacillati</taxon>
        <taxon>Bacillota</taxon>
        <taxon>Clostridia</taxon>
        <taxon>Eubacteriales</taxon>
        <taxon>Oscillospiraceae</taxon>
        <taxon>Hominimerdicola</taxon>
    </lineage>
</organism>
<dbReference type="InterPro" id="IPR018062">
    <property type="entry name" value="HTH_AraC-typ_CS"/>
</dbReference>
<dbReference type="Pfam" id="PF12833">
    <property type="entry name" value="HTH_18"/>
    <property type="match status" value="1"/>
</dbReference>
<keyword evidence="6" id="KW-1185">Reference proteome</keyword>
<evidence type="ECO:0000256" key="1">
    <source>
        <dbReference type="ARBA" id="ARBA00023015"/>
    </source>
</evidence>
<dbReference type="SMART" id="SM00342">
    <property type="entry name" value="HTH_ARAC"/>
    <property type="match status" value="1"/>
</dbReference>
<dbReference type="GO" id="GO:0043565">
    <property type="term" value="F:sequence-specific DNA binding"/>
    <property type="evidence" value="ECO:0007669"/>
    <property type="project" value="InterPro"/>
</dbReference>
<keyword evidence="1" id="KW-0805">Transcription regulation</keyword>
<keyword evidence="2" id="KW-0238">DNA-binding</keyword>
<dbReference type="InterPro" id="IPR009057">
    <property type="entry name" value="Homeodomain-like_sf"/>
</dbReference>
<protein>
    <submittedName>
        <fullName evidence="5">AraC family transcriptional regulator</fullName>
    </submittedName>
</protein>
<evidence type="ECO:0000313" key="5">
    <source>
        <dbReference type="EMBL" id="MCU6704511.1"/>
    </source>
</evidence>
<dbReference type="GO" id="GO:0003700">
    <property type="term" value="F:DNA-binding transcription factor activity"/>
    <property type="evidence" value="ECO:0007669"/>
    <property type="project" value="InterPro"/>
</dbReference>
<dbReference type="InterPro" id="IPR037923">
    <property type="entry name" value="HTH-like"/>
</dbReference>
<sequence length="272" mass="31881">MYKQIYPVIGDEKKLPFYVVGLGLESWQFPIKRADGYEYPQIFLSRSGEGEVIINGETTKIPPDTVFYIPPFCPHEYHALSDAWYLDWIAFSGSQVIPLLEQWKLNKFTAIQGVDMDRLRRIITRIYYTLKSDKLYGNHYASAQLYDFLIEYRKIADNRLSSFYTAQSVALADVLQYIEEHYPEQIKLNELAKIAGVSEQHLCRLFKKNFQLRPMEYLAQVRVQHARDLLVYSNKTIGEISDETGFQDGSYFSVVFKRYENMTPGEYRRIKV</sequence>
<evidence type="ECO:0000256" key="2">
    <source>
        <dbReference type="ARBA" id="ARBA00023125"/>
    </source>
</evidence>
<dbReference type="Gene3D" id="1.10.10.60">
    <property type="entry name" value="Homeodomain-like"/>
    <property type="match status" value="2"/>
</dbReference>
<dbReference type="InterPro" id="IPR020449">
    <property type="entry name" value="Tscrpt_reg_AraC-type_HTH"/>
</dbReference>
<gene>
    <name evidence="5" type="ORF">OCV57_01055</name>
</gene>